<reference evidence="2 3" key="1">
    <citation type="submission" date="2023-06" db="EMBL/GenBank/DDBJ databases">
        <title>Aquibacillus rhizosphaerae LR5S19.</title>
        <authorList>
            <person name="Sun J.-Q."/>
        </authorList>
    </citation>
    <scope>NUCLEOTIDE SEQUENCE [LARGE SCALE GENOMIC DNA]</scope>
    <source>
        <strain evidence="2 3">LR5S19</strain>
    </source>
</reference>
<evidence type="ECO:0000313" key="3">
    <source>
        <dbReference type="Proteomes" id="UP001235343"/>
    </source>
</evidence>
<evidence type="ECO:0000259" key="1">
    <source>
        <dbReference type="Pfam" id="PF03435"/>
    </source>
</evidence>
<keyword evidence="3" id="KW-1185">Reference proteome</keyword>
<comment type="caution">
    <text evidence="2">The sequence shown here is derived from an EMBL/GenBank/DDBJ whole genome shotgun (WGS) entry which is preliminary data.</text>
</comment>
<dbReference type="PANTHER" id="PTHR43796">
    <property type="entry name" value="CARBOXYNORSPERMIDINE SYNTHASE"/>
    <property type="match status" value="1"/>
</dbReference>
<name>A0ABT7L8D2_9BACI</name>
<gene>
    <name evidence="2" type="ORF">QQS35_10345</name>
</gene>
<dbReference type="Proteomes" id="UP001235343">
    <property type="component" value="Unassembled WGS sequence"/>
</dbReference>
<dbReference type="EMBL" id="JASTZU010000034">
    <property type="protein sequence ID" value="MDL4840850.1"/>
    <property type="molecule type" value="Genomic_DNA"/>
</dbReference>
<dbReference type="InterPro" id="IPR005097">
    <property type="entry name" value="Sacchrp_dh_NADP-bd"/>
</dbReference>
<organism evidence="2 3">
    <name type="scientific">Aquibacillus rhizosphaerae</name>
    <dbReference type="NCBI Taxonomy" id="3051431"/>
    <lineage>
        <taxon>Bacteria</taxon>
        <taxon>Bacillati</taxon>
        <taxon>Bacillota</taxon>
        <taxon>Bacilli</taxon>
        <taxon>Bacillales</taxon>
        <taxon>Bacillaceae</taxon>
        <taxon>Aquibacillus</taxon>
    </lineage>
</organism>
<dbReference type="Gene3D" id="3.40.50.720">
    <property type="entry name" value="NAD(P)-binding Rossmann-like Domain"/>
    <property type="match status" value="1"/>
</dbReference>
<dbReference type="Gene3D" id="3.30.360.10">
    <property type="entry name" value="Dihydrodipicolinate Reductase, domain 2"/>
    <property type="match status" value="1"/>
</dbReference>
<dbReference type="PANTHER" id="PTHR43796:SF2">
    <property type="entry name" value="CARBOXYNORSPERMIDINE SYNTHASE"/>
    <property type="match status" value="1"/>
</dbReference>
<accession>A0ABT7L8D2</accession>
<evidence type="ECO:0000313" key="2">
    <source>
        <dbReference type="EMBL" id="MDL4840850.1"/>
    </source>
</evidence>
<proteinExistence type="predicted"/>
<dbReference type="Pfam" id="PF03435">
    <property type="entry name" value="Sacchrp_dh_NADP"/>
    <property type="match status" value="1"/>
</dbReference>
<sequence length="359" mass="40764">MKMVMVAGASGVLGRLVCEELLRIFGNQMKLVVADYQEDRGKQTASSLGEDVGFRYLNVKNENSIKMAIDCLDVVIVTTKQIDPLIQSTCIKKNILCLDVTPFQNFVAKVQNLDDDAKENGVLSIVMSGFLPGLSGLMVKEAVSVFHKINNINIGLMQNTNAKAGITGMLDMLKIISQEVTYIDDKKSHQLPGFSKKENMYFYEHKKVKKVRLIDHTEKRMLEQYLNTDRINYYTSWNNPFLSKLISSLKRIGVLRIIDKLDRDLLGKLVKHNPDKREEAFLTVEVRGVINNKECRRVMAFSTFSDYHTTAMVTAALVKFALREKFSGVVFPTDITSFEEVISEIDCDRMKFKSFIVDD</sequence>
<dbReference type="RefSeq" id="WP_285931997.1">
    <property type="nucleotide sequence ID" value="NZ_JASTZU010000034.1"/>
</dbReference>
<feature type="domain" description="Saccharopine dehydrogenase NADP binding" evidence="1">
    <location>
        <begin position="4"/>
        <end position="123"/>
    </location>
</feature>
<dbReference type="SUPFAM" id="SSF51735">
    <property type="entry name" value="NAD(P)-binding Rossmann-fold domains"/>
    <property type="match status" value="1"/>
</dbReference>
<dbReference type="InterPro" id="IPR036291">
    <property type="entry name" value="NAD(P)-bd_dom_sf"/>
</dbReference>
<protein>
    <submittedName>
        <fullName evidence="2">Saccharopine dehydrogenase NADP-binding domain-containing protein</fullName>
    </submittedName>
</protein>